<protein>
    <recommendedName>
        <fullName evidence="1">AMMECR1 domain-containing protein</fullName>
    </recommendedName>
</protein>
<name>A0AAD3CX85_9STRA</name>
<comment type="caution">
    <text evidence="2">The sequence shown here is derived from an EMBL/GenBank/DDBJ whole genome shotgun (WGS) entry which is preliminary data.</text>
</comment>
<dbReference type="InterPro" id="IPR002733">
    <property type="entry name" value="AMMECR1_domain"/>
</dbReference>
<dbReference type="Proteomes" id="UP001054902">
    <property type="component" value="Unassembled WGS sequence"/>
</dbReference>
<dbReference type="Gene3D" id="3.30.700.20">
    <property type="entry name" value="Hypothetical protein ph0010, domain 1"/>
    <property type="match status" value="1"/>
</dbReference>
<dbReference type="EMBL" id="BLLK01000047">
    <property type="protein sequence ID" value="GFH53668.1"/>
    <property type="molecule type" value="Genomic_DNA"/>
</dbReference>
<gene>
    <name evidence="2" type="ORF">CTEN210_10144</name>
</gene>
<dbReference type="InterPro" id="IPR023473">
    <property type="entry name" value="AMMECR1"/>
</dbReference>
<reference evidence="2 3" key="1">
    <citation type="journal article" date="2021" name="Sci. Rep.">
        <title>The genome of the diatom Chaetoceros tenuissimus carries an ancient integrated fragment of an extant virus.</title>
        <authorList>
            <person name="Hongo Y."/>
            <person name="Kimura K."/>
            <person name="Takaki Y."/>
            <person name="Yoshida Y."/>
            <person name="Baba S."/>
            <person name="Kobayashi G."/>
            <person name="Nagasaki K."/>
            <person name="Hano T."/>
            <person name="Tomaru Y."/>
        </authorList>
    </citation>
    <scope>NUCLEOTIDE SEQUENCE [LARGE SCALE GENOMIC DNA]</scope>
    <source>
        <strain evidence="2 3">NIES-3715</strain>
    </source>
</reference>
<evidence type="ECO:0000313" key="3">
    <source>
        <dbReference type="Proteomes" id="UP001054902"/>
    </source>
</evidence>
<dbReference type="NCBIfam" id="TIGR00296">
    <property type="entry name" value="TIGR00296 family protein"/>
    <property type="match status" value="1"/>
</dbReference>
<feature type="domain" description="AMMECR1" evidence="1">
    <location>
        <begin position="10"/>
        <end position="210"/>
    </location>
</feature>
<organism evidence="2 3">
    <name type="scientific">Chaetoceros tenuissimus</name>
    <dbReference type="NCBI Taxonomy" id="426638"/>
    <lineage>
        <taxon>Eukaryota</taxon>
        <taxon>Sar</taxon>
        <taxon>Stramenopiles</taxon>
        <taxon>Ochrophyta</taxon>
        <taxon>Bacillariophyta</taxon>
        <taxon>Coscinodiscophyceae</taxon>
        <taxon>Chaetocerotophycidae</taxon>
        <taxon>Chaetocerotales</taxon>
        <taxon>Chaetocerotaceae</taxon>
        <taxon>Chaetoceros</taxon>
    </lineage>
</organism>
<keyword evidence="3" id="KW-1185">Reference proteome</keyword>
<sequence length="235" mass="26793">MDSAEVKPNPKQASLQANKEICAYCFQVIIKHLLPKSSEPDANLLASIPSQAQCPVFITWDILHQSEYKLRGCIGNLSPLPLRPAIGDYAATSAFRDSRFDPINISEVSSLRVGVSLLVQYEECQNCYDWIVGTHGIIIKFNYMGVDYHATFLPEVAPQQGWNQQETISHLTYKAGFRGVLTNEILSSIHCTRYQSSKERLTYKEFVDMQNFDPLENLSSMERESKSWKNFFLKR</sequence>
<dbReference type="PROSITE" id="PS51112">
    <property type="entry name" value="AMMECR1"/>
    <property type="match status" value="1"/>
</dbReference>
<proteinExistence type="predicted"/>
<accession>A0AAD3CX85</accession>
<dbReference type="Pfam" id="PF01871">
    <property type="entry name" value="AMMECR1"/>
    <property type="match status" value="1"/>
</dbReference>
<dbReference type="PANTHER" id="PTHR13016">
    <property type="entry name" value="AMMECR1 HOMOLOG"/>
    <property type="match status" value="1"/>
</dbReference>
<dbReference type="InterPro" id="IPR027485">
    <property type="entry name" value="AMMECR1_N"/>
</dbReference>
<dbReference type="InterPro" id="IPR036071">
    <property type="entry name" value="AMMECR1_dom_sf"/>
</dbReference>
<dbReference type="AlphaFoldDB" id="A0AAD3CX85"/>
<evidence type="ECO:0000313" key="2">
    <source>
        <dbReference type="EMBL" id="GFH53668.1"/>
    </source>
</evidence>
<dbReference type="PANTHER" id="PTHR13016:SF0">
    <property type="entry name" value="AMME SYNDROME CANDIDATE GENE 1 PROTEIN"/>
    <property type="match status" value="1"/>
</dbReference>
<evidence type="ECO:0000259" key="1">
    <source>
        <dbReference type="PROSITE" id="PS51112"/>
    </source>
</evidence>
<dbReference type="SUPFAM" id="SSF143447">
    <property type="entry name" value="AMMECR1-like"/>
    <property type="match status" value="1"/>
</dbReference>